<feature type="signal peptide" evidence="2">
    <location>
        <begin position="1"/>
        <end position="31"/>
    </location>
</feature>
<dbReference type="NCBIfam" id="TIGR04183">
    <property type="entry name" value="Por_Secre_tail"/>
    <property type="match status" value="1"/>
</dbReference>
<dbReference type="SUPFAM" id="SSF101898">
    <property type="entry name" value="NHL repeat"/>
    <property type="match status" value="1"/>
</dbReference>
<dbReference type="InterPro" id="IPR026444">
    <property type="entry name" value="Secre_tail"/>
</dbReference>
<feature type="domain" description="Secretion system C-terminal sorting" evidence="3">
    <location>
        <begin position="478"/>
        <end position="539"/>
    </location>
</feature>
<proteinExistence type="predicted"/>
<dbReference type="EMBL" id="QEHR01000001">
    <property type="protein sequence ID" value="PVW17290.1"/>
    <property type="molecule type" value="Genomic_DNA"/>
</dbReference>
<protein>
    <recommendedName>
        <fullName evidence="3">Secretion system C-terminal sorting domain-containing protein</fullName>
    </recommendedName>
</protein>
<sequence>MKILNQNPIKMKRMKTIITSIIFLTVFVAQAQWTTDTHVNTLVADSEALAMQAKGTSDGMTYVVFWKDVGAPVNIELRMQVLDVDGNQMLGPDGMLVSDQIPMGGFTVTFDMEVDADDNLYIGVTGTESDNPAYVFKLDSDGNHLWDTNGVNIGNGFVVTLLPLSTGEVLISWLDSNGAVMQKYDNNGTAVWPTTMPIELESGFTAPANFFEISGGDYIAVFHSLLSGINSNLYAQRYDSDGNPVWTDATQLANGLTAYNRLYPGVQDGDVVYMGYFSAANNRFDSFLQRINPDGTLPWGINGVDFDVEQTDYEMSTEVAFQPGSQYVWAVSTFTNSLQDQHGEFVQKFDKDTGARQFTDNAKEVFAIGSEKVHAGSLQLKNDSPLFIMKEGVDNGATPTTLNSVYLDENGDFAWTEETKPVATFAASKGRVQYTMPVNNQSVAVFVEDKGDGTKIYAQNVVNEDLGTEEFSNASVSYTNPVQNEIVLTSTVGIDAVAIYNVLGQQIFTKTYSGATQMNIDVQGWAPGIYIMKLNAADSLLKSIKLIKN</sequence>
<gene>
    <name evidence="4" type="ORF">DDV96_01915</name>
</gene>
<reference evidence="4 5" key="1">
    <citation type="submission" date="2018-04" db="EMBL/GenBank/DDBJ databases">
        <title>Marixanthomonas spongiae HN-E44 sp. nov., isolated from a marine sponge.</title>
        <authorList>
            <person name="Luo L."/>
            <person name="Zhuang L."/>
        </authorList>
    </citation>
    <scope>NUCLEOTIDE SEQUENCE [LARGE SCALE GENOMIC DNA]</scope>
    <source>
        <strain evidence="4 5">HN-E44</strain>
    </source>
</reference>
<organism evidence="4 5">
    <name type="scientific">Marixanthomonas spongiae</name>
    <dbReference type="NCBI Taxonomy" id="2174845"/>
    <lineage>
        <taxon>Bacteria</taxon>
        <taxon>Pseudomonadati</taxon>
        <taxon>Bacteroidota</taxon>
        <taxon>Flavobacteriia</taxon>
        <taxon>Flavobacteriales</taxon>
        <taxon>Flavobacteriaceae</taxon>
        <taxon>Marixanthomonas</taxon>
    </lineage>
</organism>
<dbReference type="OrthoDB" id="1330274at2"/>
<evidence type="ECO:0000259" key="3">
    <source>
        <dbReference type="Pfam" id="PF18962"/>
    </source>
</evidence>
<keyword evidence="5" id="KW-1185">Reference proteome</keyword>
<evidence type="ECO:0000313" key="4">
    <source>
        <dbReference type="EMBL" id="PVW17290.1"/>
    </source>
</evidence>
<evidence type="ECO:0000256" key="2">
    <source>
        <dbReference type="SAM" id="SignalP"/>
    </source>
</evidence>
<feature type="chain" id="PRO_5015432539" description="Secretion system C-terminal sorting domain-containing protein" evidence="2">
    <location>
        <begin position="32"/>
        <end position="549"/>
    </location>
</feature>
<evidence type="ECO:0000313" key="5">
    <source>
        <dbReference type="Proteomes" id="UP000245962"/>
    </source>
</evidence>
<evidence type="ECO:0000256" key="1">
    <source>
        <dbReference type="ARBA" id="ARBA00022729"/>
    </source>
</evidence>
<dbReference type="AlphaFoldDB" id="A0A2U0I8C5"/>
<name>A0A2U0I8C5_9FLAO</name>
<accession>A0A2U0I8C5</accession>
<dbReference type="Proteomes" id="UP000245962">
    <property type="component" value="Unassembled WGS sequence"/>
</dbReference>
<comment type="caution">
    <text evidence="4">The sequence shown here is derived from an EMBL/GenBank/DDBJ whole genome shotgun (WGS) entry which is preliminary data.</text>
</comment>
<dbReference type="Pfam" id="PF18962">
    <property type="entry name" value="Por_Secre_tail"/>
    <property type="match status" value="1"/>
</dbReference>
<keyword evidence="1 2" id="KW-0732">Signal</keyword>